<feature type="transmembrane region" description="Helical" evidence="1">
    <location>
        <begin position="83"/>
        <end position="104"/>
    </location>
</feature>
<dbReference type="EMBL" id="KI394661">
    <property type="protein sequence ID" value="ERN02252.1"/>
    <property type="molecule type" value="Genomic_DNA"/>
</dbReference>
<dbReference type="PANTHER" id="PTHR33306:SF1">
    <property type="entry name" value="EXPRESSED PROTEIN"/>
    <property type="match status" value="1"/>
</dbReference>
<evidence type="ECO:0000313" key="3">
    <source>
        <dbReference type="Proteomes" id="UP000017836"/>
    </source>
</evidence>
<accession>W1NXC3</accession>
<keyword evidence="3" id="KW-1185">Reference proteome</keyword>
<dbReference type="AlphaFoldDB" id="W1NXC3"/>
<name>W1NXC3_AMBTC</name>
<keyword evidence="1" id="KW-0812">Transmembrane</keyword>
<keyword evidence="1" id="KW-1133">Transmembrane helix</keyword>
<organism evidence="2 3">
    <name type="scientific">Amborella trichopoda</name>
    <dbReference type="NCBI Taxonomy" id="13333"/>
    <lineage>
        <taxon>Eukaryota</taxon>
        <taxon>Viridiplantae</taxon>
        <taxon>Streptophyta</taxon>
        <taxon>Embryophyta</taxon>
        <taxon>Tracheophyta</taxon>
        <taxon>Spermatophyta</taxon>
        <taxon>Magnoliopsida</taxon>
        <taxon>Amborellales</taxon>
        <taxon>Amborellaceae</taxon>
        <taxon>Amborella</taxon>
    </lineage>
</organism>
<dbReference type="HOGENOM" id="CLU_159622_0_0_1"/>
<protein>
    <submittedName>
        <fullName evidence="2">Uncharacterized protein</fullName>
    </submittedName>
</protein>
<dbReference type="OMA" id="NMIDDQR"/>
<dbReference type="PANTHER" id="PTHR33306">
    <property type="entry name" value="EXPRESSED PROTEIN-RELATED-RELATED"/>
    <property type="match status" value="1"/>
</dbReference>
<feature type="transmembrane region" description="Helical" evidence="1">
    <location>
        <begin position="43"/>
        <end position="63"/>
    </location>
</feature>
<dbReference type="KEGG" id="atr:18430357"/>
<sequence length="118" mass="12455">MEDDARARGPPHVLILGLVVGSMLLLPSLLGEGGALVEMVSELLGPGMLMALPILLLLAIRFLSSDRAVFVSSLFSGGEPNSIHRVGGSPVGVVFILILTLLLLNYKVSLFGEDDSEE</sequence>
<evidence type="ECO:0000313" key="2">
    <source>
        <dbReference type="EMBL" id="ERN02252.1"/>
    </source>
</evidence>
<gene>
    <name evidence="2" type="ORF">AMTR_s00045p00228470</name>
</gene>
<keyword evidence="1" id="KW-0472">Membrane</keyword>
<proteinExistence type="predicted"/>
<dbReference type="eggNOG" id="ENOG502S1BY">
    <property type="taxonomic scope" value="Eukaryota"/>
</dbReference>
<reference evidence="3" key="1">
    <citation type="journal article" date="2013" name="Science">
        <title>The Amborella genome and the evolution of flowering plants.</title>
        <authorList>
            <consortium name="Amborella Genome Project"/>
        </authorList>
    </citation>
    <scope>NUCLEOTIDE SEQUENCE [LARGE SCALE GENOMIC DNA]</scope>
</reference>
<dbReference type="Proteomes" id="UP000017836">
    <property type="component" value="Unassembled WGS sequence"/>
</dbReference>
<dbReference type="OrthoDB" id="780524at2759"/>
<feature type="transmembrane region" description="Helical" evidence="1">
    <location>
        <begin position="12"/>
        <end position="31"/>
    </location>
</feature>
<dbReference type="STRING" id="13333.W1NXC3"/>
<evidence type="ECO:0000256" key="1">
    <source>
        <dbReference type="SAM" id="Phobius"/>
    </source>
</evidence>
<dbReference type="Gramene" id="ERN02252">
    <property type="protein sequence ID" value="ERN02252"/>
    <property type="gene ID" value="AMTR_s00045p00228470"/>
</dbReference>